<sequence>MEDGLIAIDVAWKHDFVAEPVRLVSLLDRNRYEIRKLEFFRDGRVGFADEKSATLGTQLGLQAVPALTAINTDPQFEAHELTLQAFETLWRINVPHSNHIA</sequence>
<gene>
    <name evidence="2" type="ORF">BCY88_12660</name>
</gene>
<dbReference type="InterPro" id="IPR049248">
    <property type="entry name" value="DUF6881"/>
</dbReference>
<dbReference type="AlphaFoldDB" id="A0A420FC62"/>
<dbReference type="EMBL" id="MCAS01000068">
    <property type="protein sequence ID" value="RKF30514.1"/>
    <property type="molecule type" value="Genomic_DNA"/>
</dbReference>
<protein>
    <recommendedName>
        <fullName evidence="1">DUF6881 domain-containing protein</fullName>
    </recommendedName>
</protein>
<accession>A0A420FC62</accession>
<name>A0A420FC62_9BURK</name>
<evidence type="ECO:0000313" key="2">
    <source>
        <dbReference type="EMBL" id="RKF30514.1"/>
    </source>
</evidence>
<dbReference type="Pfam" id="PF21812">
    <property type="entry name" value="DUF6881"/>
    <property type="match status" value="1"/>
</dbReference>
<reference evidence="2 3" key="1">
    <citation type="submission" date="2016-07" db="EMBL/GenBank/DDBJ databases">
        <title>Genome analysis of Burkholderia fungorum ES3-20.</title>
        <authorList>
            <person name="Xu D."/>
            <person name="Yao R."/>
            <person name="Zheng S."/>
        </authorList>
    </citation>
    <scope>NUCLEOTIDE SEQUENCE [LARGE SCALE GENOMIC DNA]</scope>
    <source>
        <strain evidence="2 3">ES3-20</strain>
    </source>
</reference>
<feature type="domain" description="DUF6881" evidence="1">
    <location>
        <begin position="8"/>
        <end position="92"/>
    </location>
</feature>
<organism evidence="2 3">
    <name type="scientific">Paraburkholderia fungorum</name>
    <dbReference type="NCBI Taxonomy" id="134537"/>
    <lineage>
        <taxon>Bacteria</taxon>
        <taxon>Pseudomonadati</taxon>
        <taxon>Pseudomonadota</taxon>
        <taxon>Betaproteobacteria</taxon>
        <taxon>Burkholderiales</taxon>
        <taxon>Burkholderiaceae</taxon>
        <taxon>Paraburkholderia</taxon>
    </lineage>
</organism>
<comment type="caution">
    <text evidence="2">The sequence shown here is derived from an EMBL/GenBank/DDBJ whole genome shotgun (WGS) entry which is preliminary data.</text>
</comment>
<evidence type="ECO:0000259" key="1">
    <source>
        <dbReference type="Pfam" id="PF21812"/>
    </source>
</evidence>
<evidence type="ECO:0000313" key="3">
    <source>
        <dbReference type="Proteomes" id="UP000283709"/>
    </source>
</evidence>
<dbReference type="RefSeq" id="WP_259461634.1">
    <property type="nucleotide sequence ID" value="NZ_MCAS01000068.1"/>
</dbReference>
<dbReference type="Proteomes" id="UP000283709">
    <property type="component" value="Unassembled WGS sequence"/>
</dbReference>
<proteinExistence type="predicted"/>